<keyword evidence="6 7" id="KW-0472">Membrane</keyword>
<comment type="similarity">
    <text evidence="2 7">Belongs to the Casparian strip membrane proteins (CASP) family.</text>
</comment>
<dbReference type="Proteomes" id="UP001174677">
    <property type="component" value="Chromosome 2"/>
</dbReference>
<evidence type="ECO:0000256" key="8">
    <source>
        <dbReference type="SAM" id="MobiDB-lite"/>
    </source>
</evidence>
<evidence type="ECO:0000256" key="2">
    <source>
        <dbReference type="ARBA" id="ARBA00007651"/>
    </source>
</evidence>
<feature type="transmembrane region" description="Helical" evidence="7">
    <location>
        <begin position="78"/>
        <end position="104"/>
    </location>
</feature>
<name>A0ABQ9N7Y8_HEVBR</name>
<proteinExistence type="inferred from homology"/>
<dbReference type="InterPro" id="IPR006702">
    <property type="entry name" value="CASP_dom"/>
</dbReference>
<evidence type="ECO:0000313" key="11">
    <source>
        <dbReference type="Proteomes" id="UP001174677"/>
    </source>
</evidence>
<keyword evidence="5 7" id="KW-1133">Transmembrane helix</keyword>
<evidence type="ECO:0000313" key="10">
    <source>
        <dbReference type="EMBL" id="KAJ9187463.1"/>
    </source>
</evidence>
<dbReference type="EMBL" id="JARPOI010000002">
    <property type="protein sequence ID" value="KAJ9187463.1"/>
    <property type="molecule type" value="Genomic_DNA"/>
</dbReference>
<dbReference type="InterPro" id="IPR044173">
    <property type="entry name" value="CASPL"/>
</dbReference>
<evidence type="ECO:0000256" key="1">
    <source>
        <dbReference type="ARBA" id="ARBA00004651"/>
    </source>
</evidence>
<evidence type="ECO:0000256" key="6">
    <source>
        <dbReference type="ARBA" id="ARBA00023136"/>
    </source>
</evidence>
<feature type="transmembrane region" description="Helical" evidence="7">
    <location>
        <begin position="170"/>
        <end position="191"/>
    </location>
</feature>
<gene>
    <name evidence="10" type="ORF">P3X46_002918</name>
</gene>
<feature type="transmembrane region" description="Helical" evidence="7">
    <location>
        <begin position="38"/>
        <end position="58"/>
    </location>
</feature>
<reference evidence="10" key="1">
    <citation type="journal article" date="2023" name="Plant Biotechnol. J.">
        <title>Chromosome-level wild Hevea brasiliensis genome provides new tools for genomic-assisted breeding and valuable loci to elevate rubber yield.</title>
        <authorList>
            <person name="Cheng H."/>
            <person name="Song X."/>
            <person name="Hu Y."/>
            <person name="Wu T."/>
            <person name="Yang Q."/>
            <person name="An Z."/>
            <person name="Feng S."/>
            <person name="Deng Z."/>
            <person name="Wu W."/>
            <person name="Zeng X."/>
            <person name="Tu M."/>
            <person name="Wang X."/>
            <person name="Huang H."/>
        </authorList>
    </citation>
    <scope>NUCLEOTIDE SEQUENCE</scope>
    <source>
        <strain evidence="10">MT/VB/25A 57/8</strain>
    </source>
</reference>
<keyword evidence="11" id="KW-1185">Reference proteome</keyword>
<dbReference type="InterPro" id="IPR006459">
    <property type="entry name" value="CASP/CASPL"/>
</dbReference>
<evidence type="ECO:0000256" key="3">
    <source>
        <dbReference type="ARBA" id="ARBA00022475"/>
    </source>
</evidence>
<accession>A0ABQ9N7Y8</accession>
<dbReference type="PANTHER" id="PTHR36488">
    <property type="entry name" value="CASP-LIKE PROTEIN 1U1"/>
    <property type="match status" value="1"/>
</dbReference>
<dbReference type="Pfam" id="PF04535">
    <property type="entry name" value="CASP_dom"/>
    <property type="match status" value="1"/>
</dbReference>
<organism evidence="10 11">
    <name type="scientific">Hevea brasiliensis</name>
    <name type="common">Para rubber tree</name>
    <name type="synonym">Siphonia brasiliensis</name>
    <dbReference type="NCBI Taxonomy" id="3981"/>
    <lineage>
        <taxon>Eukaryota</taxon>
        <taxon>Viridiplantae</taxon>
        <taxon>Streptophyta</taxon>
        <taxon>Embryophyta</taxon>
        <taxon>Tracheophyta</taxon>
        <taxon>Spermatophyta</taxon>
        <taxon>Magnoliopsida</taxon>
        <taxon>eudicotyledons</taxon>
        <taxon>Gunneridae</taxon>
        <taxon>Pentapetalae</taxon>
        <taxon>rosids</taxon>
        <taxon>fabids</taxon>
        <taxon>Malpighiales</taxon>
        <taxon>Euphorbiaceae</taxon>
        <taxon>Crotonoideae</taxon>
        <taxon>Micrandreae</taxon>
        <taxon>Hevea</taxon>
    </lineage>
</organism>
<keyword evidence="4 7" id="KW-0812">Transmembrane</keyword>
<feature type="transmembrane region" description="Helical" evidence="7">
    <location>
        <begin position="116"/>
        <end position="143"/>
    </location>
</feature>
<comment type="caution">
    <text evidence="10">The sequence shown here is derived from an EMBL/GenBank/DDBJ whole genome shotgun (WGS) entry which is preliminary data.</text>
</comment>
<dbReference type="NCBIfam" id="TIGR01569">
    <property type="entry name" value="A_tha_TIGR01569"/>
    <property type="match status" value="1"/>
</dbReference>
<keyword evidence="3 7" id="KW-1003">Cell membrane</keyword>
<sequence>MSSPMKTGPLEAGEASKNETSKHGLNTNRGRAISILDLILRVFAAIGTLGSSVAMGTTNQTLPFSFQSFQFRAEYNDLPMFMFFVIANSIVCGYLVLSLPLSIFHIIRSEAKISRVIFIIFDTVMLSLLACGASAAASIVYLAHKGNANANWLPICQQFSNFCQRISGSLIGSFFSVIILILIITTSAVSLSQI</sequence>
<feature type="region of interest" description="Disordered" evidence="8">
    <location>
        <begin position="1"/>
        <end position="25"/>
    </location>
</feature>
<dbReference type="PANTHER" id="PTHR36488:SF12">
    <property type="entry name" value="CASP-LIKE PROTEIN"/>
    <property type="match status" value="1"/>
</dbReference>
<evidence type="ECO:0000256" key="4">
    <source>
        <dbReference type="ARBA" id="ARBA00022692"/>
    </source>
</evidence>
<evidence type="ECO:0000256" key="5">
    <source>
        <dbReference type="ARBA" id="ARBA00022989"/>
    </source>
</evidence>
<comment type="subcellular location">
    <subcellularLocation>
        <location evidence="1 7">Cell membrane</location>
        <topology evidence="1 7">Multi-pass membrane protein</topology>
    </subcellularLocation>
</comment>
<feature type="domain" description="Casparian strip membrane protein" evidence="9">
    <location>
        <begin position="31"/>
        <end position="178"/>
    </location>
</feature>
<protein>
    <recommendedName>
        <fullName evidence="7">CASP-like protein</fullName>
    </recommendedName>
</protein>
<evidence type="ECO:0000259" key="9">
    <source>
        <dbReference type="Pfam" id="PF04535"/>
    </source>
</evidence>
<evidence type="ECO:0000256" key="7">
    <source>
        <dbReference type="RuleBase" id="RU361233"/>
    </source>
</evidence>
<comment type="subunit">
    <text evidence="7">Homodimer and heterodimers.</text>
</comment>